<dbReference type="AlphaFoldDB" id="A0A806KGP7"/>
<dbReference type="EMBL" id="JQ844178">
    <property type="protein sequence ID" value="AGS51969.1"/>
    <property type="molecule type" value="Genomic_DNA"/>
</dbReference>
<accession>A0A806KGP7</accession>
<evidence type="ECO:0008006" key="2">
    <source>
        <dbReference type="Google" id="ProtNLM"/>
    </source>
</evidence>
<evidence type="ECO:0000313" key="1">
    <source>
        <dbReference type="EMBL" id="AGS51969.1"/>
    </source>
</evidence>
<proteinExistence type="predicted"/>
<dbReference type="Pfam" id="PF10016">
    <property type="entry name" value="DUF2259"/>
    <property type="match status" value="1"/>
</dbReference>
<name>A0A806KGP7_9BACT</name>
<dbReference type="InterPro" id="IPR018725">
    <property type="entry name" value="DUF2259_secreted"/>
</dbReference>
<sequence>MLLKKTILIISALTSLLPVSVRKFILTLLALLFLCVSGLYAGDVASFVDLGFSSDGKTYMFGQYGVLSPSLKPWAEFFIVSVQNNNFVQNGRGSFTHDSPIKAGQDGSGVFYQLLSNNSNLVNRHGINFQNQGQPLYISRNENPPANGETIEFRDFISGKYYKAELIPYVEGSGRNLRSAFCIKLESRTQSGQVKNYTVGTPQIRRPGIAAYNIKRVLIDPSGESIIFVIEMKRAAEDGFDIRYMVEAQRL</sequence>
<protein>
    <recommendedName>
        <fullName evidence="2">DUF2259 domain-containing protein</fullName>
    </recommendedName>
</protein>
<organism evidence="1">
    <name type="scientific">uncultured bacterium contig00003</name>
    <dbReference type="NCBI Taxonomy" id="1181495"/>
    <lineage>
        <taxon>Bacteria</taxon>
        <taxon>environmental samples</taxon>
    </lineage>
</organism>
<reference evidence="1" key="1">
    <citation type="submission" date="2012-03" db="EMBL/GenBank/DDBJ databases">
        <title>Functional metagenomics reveals considerable lignocellulase gene clusters in the gut microbiome of a wood-feeding higher termite.</title>
        <authorList>
            <person name="Liu N."/>
        </authorList>
    </citation>
    <scope>NUCLEOTIDE SEQUENCE</scope>
</reference>